<dbReference type="RefSeq" id="WP_128390327.1">
    <property type="nucleotide sequence ID" value="NZ_SBII01000009.1"/>
</dbReference>
<accession>A0A3S3QZA1</accession>
<evidence type="ECO:0000259" key="1">
    <source>
        <dbReference type="Pfam" id="PF07484"/>
    </source>
</evidence>
<reference evidence="2 3" key="1">
    <citation type="submission" date="2019-01" db="EMBL/GenBank/DDBJ databases">
        <title>Flavobacterium sp. nov.,isolated from freshwater.</title>
        <authorList>
            <person name="Zhang R."/>
            <person name="Du Z.-J."/>
        </authorList>
    </citation>
    <scope>NUCLEOTIDE SEQUENCE [LARGE SCALE GENOMIC DNA]</scope>
    <source>
        <strain evidence="2 3">1E403</strain>
    </source>
</reference>
<dbReference type="Pfam" id="PF07484">
    <property type="entry name" value="Collar"/>
    <property type="match status" value="1"/>
</dbReference>
<dbReference type="InterPro" id="IPR037053">
    <property type="entry name" value="Phage_tail_collar_dom_sf"/>
</dbReference>
<dbReference type="EMBL" id="SBII01000009">
    <property type="protein sequence ID" value="RWW98751.1"/>
    <property type="molecule type" value="Genomic_DNA"/>
</dbReference>
<organism evidence="2 3">
    <name type="scientific">Flavobacterium cerinum</name>
    <dbReference type="NCBI Taxonomy" id="2502784"/>
    <lineage>
        <taxon>Bacteria</taxon>
        <taxon>Pseudomonadati</taxon>
        <taxon>Bacteroidota</taxon>
        <taxon>Flavobacteriia</taxon>
        <taxon>Flavobacteriales</taxon>
        <taxon>Flavobacteriaceae</taxon>
        <taxon>Flavobacterium</taxon>
    </lineage>
</organism>
<keyword evidence="3" id="KW-1185">Reference proteome</keyword>
<dbReference type="InterPro" id="IPR011083">
    <property type="entry name" value="Phage_tail_collar_dom"/>
</dbReference>
<gene>
    <name evidence="2" type="ORF">EPI11_12540</name>
</gene>
<evidence type="ECO:0000313" key="2">
    <source>
        <dbReference type="EMBL" id="RWW98751.1"/>
    </source>
</evidence>
<dbReference type="OrthoDB" id="9810174at2"/>
<dbReference type="Gene3D" id="3.90.1340.10">
    <property type="entry name" value="Phage tail collar domain"/>
    <property type="match status" value="1"/>
</dbReference>
<name>A0A3S3QZA1_9FLAO</name>
<protein>
    <submittedName>
        <fullName evidence="2">Phage tail protein</fullName>
    </submittedName>
</protein>
<evidence type="ECO:0000313" key="3">
    <source>
        <dbReference type="Proteomes" id="UP000287527"/>
    </source>
</evidence>
<comment type="caution">
    <text evidence="2">The sequence shown here is derived from an EMBL/GenBank/DDBJ whole genome shotgun (WGS) entry which is preliminary data.</text>
</comment>
<sequence>MEEFIGVIKLFAGNFAPRGWAMCNGQLLPINQYNAVFAILGTTYGGDGQTTFGLPNLQSRVPIGMGQGPGLSNYVQGQISGAEQIVLTVNQMPAHNHTASVKVSSANATLDTATPGASIATPGSIVSRAFVPTLGFNSATPDVQLVGTTVTNSIAGANSAVPLMQPYMAMNYIICLEGIFPTRD</sequence>
<feature type="domain" description="Phage tail collar" evidence="1">
    <location>
        <begin position="6"/>
        <end position="62"/>
    </location>
</feature>
<dbReference type="AlphaFoldDB" id="A0A3S3QZA1"/>
<dbReference type="Proteomes" id="UP000287527">
    <property type="component" value="Unassembled WGS sequence"/>
</dbReference>
<dbReference type="SUPFAM" id="SSF88874">
    <property type="entry name" value="Receptor-binding domain of short tail fibre protein gp12"/>
    <property type="match status" value="1"/>
</dbReference>
<proteinExistence type="predicted"/>